<proteinExistence type="predicted"/>
<evidence type="ECO:0000313" key="5">
    <source>
        <dbReference type="EnsemblMetazoa" id="GMOY007432-PA"/>
    </source>
</evidence>
<feature type="region of interest" description="Disordered" evidence="1">
    <location>
        <begin position="1"/>
        <end position="33"/>
    </location>
</feature>
<evidence type="ECO:0000256" key="1">
    <source>
        <dbReference type="SAM" id="MobiDB-lite"/>
    </source>
</evidence>
<name>A0A1B0G2A1_GLOMM</name>
<evidence type="ECO:0000256" key="2">
    <source>
        <dbReference type="SAM" id="Phobius"/>
    </source>
</evidence>
<keyword evidence="6" id="KW-1185">Reference proteome</keyword>
<dbReference type="GO" id="GO:0008236">
    <property type="term" value="F:serine-type peptidase activity"/>
    <property type="evidence" value="ECO:0007669"/>
    <property type="project" value="InterPro"/>
</dbReference>
<dbReference type="GO" id="GO:0008239">
    <property type="term" value="F:dipeptidyl-peptidase activity"/>
    <property type="evidence" value="ECO:0007669"/>
    <property type="project" value="TreeGrafter"/>
</dbReference>
<keyword evidence="2" id="KW-0472">Membrane</keyword>
<dbReference type="Gene3D" id="2.140.10.30">
    <property type="entry name" value="Dipeptidylpeptidase IV, N-terminal domain"/>
    <property type="match status" value="1"/>
</dbReference>
<dbReference type="STRING" id="37546.A0A1B0G2A1"/>
<dbReference type="PANTHER" id="PTHR11731">
    <property type="entry name" value="PROTEASE FAMILY S9B,C DIPEPTIDYL-PEPTIDASE IV-RELATED"/>
    <property type="match status" value="1"/>
</dbReference>
<dbReference type="EnsemblMetazoa" id="GMOY007432-RA">
    <property type="protein sequence ID" value="GMOY007432-PA"/>
    <property type="gene ID" value="GMOY007432"/>
</dbReference>
<evidence type="ECO:0000259" key="3">
    <source>
        <dbReference type="Pfam" id="PF00326"/>
    </source>
</evidence>
<dbReference type="Pfam" id="PF00930">
    <property type="entry name" value="DPPIV_N"/>
    <property type="match status" value="1"/>
</dbReference>
<accession>A0A1B0G2A1</accession>
<dbReference type="InterPro" id="IPR002469">
    <property type="entry name" value="Peptidase_S9B_N"/>
</dbReference>
<dbReference type="Gene3D" id="3.40.50.1820">
    <property type="entry name" value="alpha/beta hydrolase"/>
    <property type="match status" value="1"/>
</dbReference>
<dbReference type="Pfam" id="PF00326">
    <property type="entry name" value="Peptidase_S9"/>
    <property type="match status" value="1"/>
</dbReference>
<dbReference type="SUPFAM" id="SSF53474">
    <property type="entry name" value="alpha/beta-Hydrolases"/>
    <property type="match status" value="1"/>
</dbReference>
<organism evidence="5 6">
    <name type="scientific">Glossina morsitans morsitans</name>
    <name type="common">Savannah tsetse fly</name>
    <dbReference type="NCBI Taxonomy" id="37546"/>
    <lineage>
        <taxon>Eukaryota</taxon>
        <taxon>Metazoa</taxon>
        <taxon>Ecdysozoa</taxon>
        <taxon>Arthropoda</taxon>
        <taxon>Hexapoda</taxon>
        <taxon>Insecta</taxon>
        <taxon>Pterygota</taxon>
        <taxon>Neoptera</taxon>
        <taxon>Endopterygota</taxon>
        <taxon>Diptera</taxon>
        <taxon>Brachycera</taxon>
        <taxon>Muscomorpha</taxon>
        <taxon>Hippoboscoidea</taxon>
        <taxon>Glossinidae</taxon>
        <taxon>Glossina</taxon>
    </lineage>
</organism>
<dbReference type="GO" id="GO:0005886">
    <property type="term" value="C:plasma membrane"/>
    <property type="evidence" value="ECO:0007669"/>
    <property type="project" value="TreeGrafter"/>
</dbReference>
<dbReference type="VEuPathDB" id="VectorBase:GMOY007432"/>
<sequence>MHANVTSDKAGGGGGSWRLPPDETLQVQDPKQKDEDLDLDEGHNWRSIIFSLLVISFVIAGIITAIYLLGYVDELLYWSGRRMILDEYLQGDLTPTRLEPSWITTKKYVFQSDDGGLSVLDTTTNTVSTLATNHTLRQLNVQGYHCSNDLRFVLFRHNVKKIFQRSFTAFYTIYDVENDHHMPVKLKDSPKVQRTRLQYAAWLGNTTSLLIVVDNDIYLRQSPADEEDVRLTHTGYANLIYNGIPDWLYQEEIFDRPEAIWASADGTHFMYATFNDTNVGMMTYPWLASGAVITGTGMSAGSSFPETKNVRYPTPGTVNPTVQLWIVNLTNFSEREQLLLKPPPSLDGQCVIMIFSLTLKFIKLTDDLVVLCRYRDYYLTSAGWVTDSNYQVSVVYMMRSQNYSIVTTCFGDKNWECTEIHSERAPEDEWLDILPHPVFSPDGNSFLLLASVQESGTEHFTHIKHVTISQQRIAVISHGRYEVLKILCWDTANHLVYYLGTKDKKPGQRHLYTVRDPVNEDNRKTEPTCITCDLGEALWSSRYYYVNCSHFDAFIMPTSSIATQSGISFYILECLGPGLPVSGVHSHKTHSLVKILFDTRPYFSERLQKLALPTQRSFEIPLPHGSRAQVQLLLPPSWREELRDAAFPVVVEVNGRPGSESVSEKFRIDWGTYMSSRNDVIYIRLDVRGAKGQSKKSLFRRLGGVEVQDQISVLKYLLDTISFLDETRVGIWGWGYGGYVTSMVLGTQQDVFKCGIAISPIADWLYYNTAFTERILGLPAENYKGYVEADATQRARLIKSHSFFLIHGLADSTAPYIHGVQLAKSLTDANILYRYQTYADEGHELVGVLEHVYSSMEHYFADCLSLDPDDTKPNLDQTIVPAE</sequence>
<dbReference type="PhylomeDB" id="A0A1B0G2A1"/>
<keyword evidence="2" id="KW-0812">Transmembrane</keyword>
<dbReference type="EMBL" id="CCAG010004344">
    <property type="status" value="NOT_ANNOTATED_CDS"/>
    <property type="molecule type" value="Genomic_DNA"/>
</dbReference>
<dbReference type="SUPFAM" id="SSF82171">
    <property type="entry name" value="DPP6 N-terminal domain-like"/>
    <property type="match status" value="1"/>
</dbReference>
<dbReference type="EMBL" id="CCAG010004343">
    <property type="status" value="NOT_ANNOTATED_CDS"/>
    <property type="molecule type" value="Genomic_DNA"/>
</dbReference>
<feature type="domain" description="Dipeptidylpeptidase IV N-terminal" evidence="4">
    <location>
        <begin position="147"/>
        <end position="556"/>
    </location>
</feature>
<dbReference type="InterPro" id="IPR001375">
    <property type="entry name" value="Peptidase_S9_cat"/>
</dbReference>
<reference evidence="5" key="1">
    <citation type="submission" date="2020-05" db="UniProtKB">
        <authorList>
            <consortium name="EnsemblMetazoa"/>
        </authorList>
    </citation>
    <scope>IDENTIFICATION</scope>
    <source>
        <strain evidence="5">Yale</strain>
    </source>
</reference>
<dbReference type="Proteomes" id="UP000092444">
    <property type="component" value="Unassembled WGS sequence"/>
</dbReference>
<dbReference type="AlphaFoldDB" id="A0A1B0G2A1"/>
<dbReference type="PANTHER" id="PTHR11731:SF187">
    <property type="entry name" value="INACTIVE DIPEPTIDYL PEPTIDASE 10-LIKE PROTEIN"/>
    <property type="match status" value="1"/>
</dbReference>
<evidence type="ECO:0000313" key="6">
    <source>
        <dbReference type="Proteomes" id="UP000092444"/>
    </source>
</evidence>
<feature type="transmembrane region" description="Helical" evidence="2">
    <location>
        <begin position="48"/>
        <end position="72"/>
    </location>
</feature>
<dbReference type="GO" id="GO:0006508">
    <property type="term" value="P:proteolysis"/>
    <property type="evidence" value="ECO:0007669"/>
    <property type="project" value="InterPro"/>
</dbReference>
<evidence type="ECO:0000259" key="4">
    <source>
        <dbReference type="Pfam" id="PF00930"/>
    </source>
</evidence>
<dbReference type="InterPro" id="IPR050278">
    <property type="entry name" value="Serine_Prot_S9B/DPPIV"/>
</dbReference>
<protein>
    <submittedName>
        <fullName evidence="5">Uncharacterized protein</fullName>
    </submittedName>
</protein>
<feature type="domain" description="Peptidase S9 prolyl oligopeptidase catalytic" evidence="3">
    <location>
        <begin position="668"/>
        <end position="864"/>
    </location>
</feature>
<dbReference type="InterPro" id="IPR029058">
    <property type="entry name" value="AB_hydrolase_fold"/>
</dbReference>
<keyword evidence="2" id="KW-1133">Transmembrane helix</keyword>